<evidence type="ECO:0000256" key="3">
    <source>
        <dbReference type="ARBA" id="ARBA00022448"/>
    </source>
</evidence>
<accession>A0A2H1YFJ8</accession>
<organism evidence="15 16">
    <name type="scientific">Tenacibaculum piscium</name>
    <dbReference type="NCBI Taxonomy" id="1458515"/>
    <lineage>
        <taxon>Bacteria</taxon>
        <taxon>Pseudomonadati</taxon>
        <taxon>Bacteroidota</taxon>
        <taxon>Flavobacteriia</taxon>
        <taxon>Flavobacteriales</taxon>
        <taxon>Flavobacteriaceae</taxon>
        <taxon>Tenacibaculum</taxon>
    </lineage>
</organism>
<dbReference type="InterPro" id="IPR006121">
    <property type="entry name" value="HMA_dom"/>
</dbReference>
<comment type="similarity">
    <text evidence="2">Belongs to the cation transport ATPase (P-type) (TC 3.A.3) family. Type IB subfamily.</text>
</comment>
<evidence type="ECO:0000256" key="8">
    <source>
        <dbReference type="ARBA" id="ARBA00022842"/>
    </source>
</evidence>
<dbReference type="PANTHER" id="PTHR43520:SF5">
    <property type="entry name" value="CATION-TRANSPORTING P-TYPE ATPASE-RELATED"/>
    <property type="match status" value="1"/>
</dbReference>
<dbReference type="GO" id="GO:0043682">
    <property type="term" value="F:P-type divalent copper transporter activity"/>
    <property type="evidence" value="ECO:0007669"/>
    <property type="project" value="TreeGrafter"/>
</dbReference>
<sequence>MENEKCFHCGNQCDTETIKIEEKSFCCNGCKTVYEIFSENDLTCYYDFQNNPGAIPTEIQGKYDFLDNQPIVDKLLEFNDGNIHVVNLYIPHIHCSSCIWVLENLHKLQRNISSAQVNFPEKTVRITYNSEIISLKEIVLLLSTIGYEPYISLEDYEVGKKKVDRSLIYKLGIAGFSFGNVMFLSFPEYFEVTGFWLEHYKGIFRWLMFFFSLPVVFYAAQDYFISAYKGLRAKILNIDVPIALGVAVLFIRSSAEIIFDLGTGFFDSLTGLVFFLLLGKFFQQKTYNFLSFERDYKSYFPIAVTRISSEGKEENVQIYDIEKGDRLLIRNQELIPVDGILINGNAKIDYSFVTGEAVPVAKKSGDKLFAGGKQLSGVVEMEVLSSVSQSYLTQLWSNDVFKKDKNSSFKTLTDRISQNFTVTVLIIAFFSTAFWLYYDSSKALNVFTAVLIIACPCAIALAAPFTLGNMLRIFGKKKFYLKNATVVEQLAAIDTVIFDKTGTLTTSKENQIEYKGSELSSEEKVLLKSALRASNHPLSRMLYSSLTAEMLDITSFKEYTGKGIEATYNNRIIKIGSSSFVNNTKEKLNLDTSVHISFDAVYKGKYVFKNAYRNGVKSLFTELEENYNLAVVSGDNEGEKKFLEDFLPKNTSFLFNQKPEDKLNYIENLQSKGQTVIMIGDGLNDAGALAQSNVGISLSENINVFSPACDAILDASKFNEIGSYIKASKKAIKIIKYSFILSLCYNLIGLYFAVSGQLMPVIAAILMPLSSISIVLFTTIATNLVGKKIK</sequence>
<dbReference type="RefSeq" id="WP_101916699.1">
    <property type="nucleotide sequence ID" value="NZ_JAJGWS010000003.1"/>
</dbReference>
<evidence type="ECO:0000256" key="12">
    <source>
        <dbReference type="ARBA" id="ARBA00023136"/>
    </source>
</evidence>
<evidence type="ECO:0000256" key="7">
    <source>
        <dbReference type="ARBA" id="ARBA00022723"/>
    </source>
</evidence>
<evidence type="ECO:0000256" key="5">
    <source>
        <dbReference type="ARBA" id="ARBA00022553"/>
    </source>
</evidence>
<dbReference type="PRINTS" id="PR00943">
    <property type="entry name" value="CUATPASE"/>
</dbReference>
<dbReference type="SUPFAM" id="SSF81653">
    <property type="entry name" value="Calcium ATPase, transduction domain A"/>
    <property type="match status" value="1"/>
</dbReference>
<evidence type="ECO:0000256" key="1">
    <source>
        <dbReference type="ARBA" id="ARBA00004651"/>
    </source>
</evidence>
<dbReference type="GO" id="GO:0005524">
    <property type="term" value="F:ATP binding"/>
    <property type="evidence" value="ECO:0007669"/>
    <property type="project" value="InterPro"/>
</dbReference>
<proteinExistence type="inferred from homology"/>
<dbReference type="GO" id="GO:0005886">
    <property type="term" value="C:plasma membrane"/>
    <property type="evidence" value="ECO:0007669"/>
    <property type="project" value="UniProtKB-SubCell"/>
</dbReference>
<keyword evidence="8" id="KW-0460">Magnesium</keyword>
<dbReference type="InterPro" id="IPR059000">
    <property type="entry name" value="ATPase_P-type_domA"/>
</dbReference>
<dbReference type="InterPro" id="IPR036412">
    <property type="entry name" value="HAD-like_sf"/>
</dbReference>
<evidence type="ECO:0000256" key="10">
    <source>
        <dbReference type="ARBA" id="ARBA00022989"/>
    </source>
</evidence>
<dbReference type="NCBIfam" id="TIGR01494">
    <property type="entry name" value="ATPase_P-type"/>
    <property type="match status" value="1"/>
</dbReference>
<dbReference type="Gene3D" id="3.40.1110.10">
    <property type="entry name" value="Calcium-transporting ATPase, cytoplasmic domain N"/>
    <property type="match status" value="1"/>
</dbReference>
<dbReference type="SUPFAM" id="SSF81665">
    <property type="entry name" value="Calcium ATPase, transmembrane domain M"/>
    <property type="match status" value="1"/>
</dbReference>
<dbReference type="SUPFAM" id="SSF55008">
    <property type="entry name" value="HMA, heavy metal-associated domain"/>
    <property type="match status" value="1"/>
</dbReference>
<name>A0A2H1YFJ8_9FLAO</name>
<feature type="transmembrane region" description="Helical" evidence="13">
    <location>
        <begin position="167"/>
        <end position="186"/>
    </location>
</feature>
<dbReference type="InterPro" id="IPR036163">
    <property type="entry name" value="HMA_dom_sf"/>
</dbReference>
<keyword evidence="6 13" id="KW-0812">Transmembrane</keyword>
<feature type="domain" description="HMA" evidence="14">
    <location>
        <begin position="84"/>
        <end position="150"/>
    </location>
</feature>
<evidence type="ECO:0000313" key="16">
    <source>
        <dbReference type="Proteomes" id="UP000234211"/>
    </source>
</evidence>
<feature type="transmembrane region" description="Helical" evidence="13">
    <location>
        <begin position="235"/>
        <end position="251"/>
    </location>
</feature>
<dbReference type="PANTHER" id="PTHR43520">
    <property type="entry name" value="ATP7, ISOFORM B"/>
    <property type="match status" value="1"/>
</dbReference>
<evidence type="ECO:0000256" key="9">
    <source>
        <dbReference type="ARBA" id="ARBA00022967"/>
    </source>
</evidence>
<feature type="transmembrane region" description="Helical" evidence="13">
    <location>
        <begin position="444"/>
        <end position="467"/>
    </location>
</feature>
<dbReference type="GO" id="GO:0055070">
    <property type="term" value="P:copper ion homeostasis"/>
    <property type="evidence" value="ECO:0007669"/>
    <property type="project" value="TreeGrafter"/>
</dbReference>
<feature type="transmembrane region" description="Helical" evidence="13">
    <location>
        <begin position="420"/>
        <end position="438"/>
    </location>
</feature>
<feature type="transmembrane region" description="Helical" evidence="13">
    <location>
        <begin position="760"/>
        <end position="785"/>
    </location>
</feature>
<dbReference type="PRINTS" id="PR00119">
    <property type="entry name" value="CATATPASE"/>
</dbReference>
<dbReference type="Pfam" id="PF00122">
    <property type="entry name" value="E1-E2_ATPase"/>
    <property type="match status" value="1"/>
</dbReference>
<dbReference type="Proteomes" id="UP000234211">
    <property type="component" value="Unassembled WGS sequence"/>
</dbReference>
<keyword evidence="10 13" id="KW-1133">Transmembrane helix</keyword>
<evidence type="ECO:0000256" key="13">
    <source>
        <dbReference type="SAM" id="Phobius"/>
    </source>
</evidence>
<evidence type="ECO:0000256" key="4">
    <source>
        <dbReference type="ARBA" id="ARBA00022475"/>
    </source>
</evidence>
<dbReference type="CDD" id="cd00371">
    <property type="entry name" value="HMA"/>
    <property type="match status" value="1"/>
</dbReference>
<dbReference type="PROSITE" id="PS50846">
    <property type="entry name" value="HMA_2"/>
    <property type="match status" value="1"/>
</dbReference>
<evidence type="ECO:0000259" key="14">
    <source>
        <dbReference type="PROSITE" id="PS50846"/>
    </source>
</evidence>
<evidence type="ECO:0000256" key="2">
    <source>
        <dbReference type="ARBA" id="ARBA00006024"/>
    </source>
</evidence>
<dbReference type="Gene3D" id="3.30.70.100">
    <property type="match status" value="1"/>
</dbReference>
<keyword evidence="4" id="KW-1003">Cell membrane</keyword>
<protein>
    <submittedName>
        <fullName evidence="15">ATPase</fullName>
    </submittedName>
</protein>
<keyword evidence="7" id="KW-0479">Metal-binding</keyword>
<dbReference type="AlphaFoldDB" id="A0A2H1YFJ8"/>
<dbReference type="Pfam" id="PF00702">
    <property type="entry name" value="Hydrolase"/>
    <property type="match status" value="1"/>
</dbReference>
<dbReference type="InterPro" id="IPR021993">
    <property type="entry name" value="ATPase-cat-bd"/>
</dbReference>
<feature type="transmembrane region" description="Helical" evidence="13">
    <location>
        <begin position="257"/>
        <end position="278"/>
    </location>
</feature>
<dbReference type="SUPFAM" id="SSF56784">
    <property type="entry name" value="HAD-like"/>
    <property type="match status" value="1"/>
</dbReference>
<evidence type="ECO:0000256" key="6">
    <source>
        <dbReference type="ARBA" id="ARBA00022692"/>
    </source>
</evidence>
<keyword evidence="3" id="KW-0813">Transport</keyword>
<keyword evidence="16" id="KW-1185">Reference proteome</keyword>
<keyword evidence="11" id="KW-0406">Ion transport</keyword>
<dbReference type="InterPro" id="IPR008250">
    <property type="entry name" value="ATPase_P-typ_transduc_dom_A_sf"/>
</dbReference>
<keyword evidence="12 13" id="KW-0472">Membrane</keyword>
<dbReference type="EMBL" id="OENF01000010">
    <property type="protein sequence ID" value="SOS74200.1"/>
    <property type="molecule type" value="Genomic_DNA"/>
</dbReference>
<gene>
    <name evidence="15" type="ORF">TNO020_180233</name>
</gene>
<keyword evidence="5" id="KW-0597">Phosphoprotein</keyword>
<dbReference type="InterPro" id="IPR023299">
    <property type="entry name" value="ATPase_P-typ_cyto_dom_N"/>
</dbReference>
<evidence type="ECO:0000256" key="11">
    <source>
        <dbReference type="ARBA" id="ARBA00023065"/>
    </source>
</evidence>
<dbReference type="Gene3D" id="2.70.150.10">
    <property type="entry name" value="Calcium-transporting ATPase, cytoplasmic transduction domain A"/>
    <property type="match status" value="1"/>
</dbReference>
<dbReference type="InterPro" id="IPR023214">
    <property type="entry name" value="HAD_sf"/>
</dbReference>
<dbReference type="GO" id="GO:0005507">
    <property type="term" value="F:copper ion binding"/>
    <property type="evidence" value="ECO:0007669"/>
    <property type="project" value="TreeGrafter"/>
</dbReference>
<feature type="transmembrane region" description="Helical" evidence="13">
    <location>
        <begin position="734"/>
        <end position="754"/>
    </location>
</feature>
<keyword evidence="9" id="KW-1278">Translocase</keyword>
<dbReference type="Pfam" id="PF12156">
    <property type="entry name" value="ATPase-cat_bd"/>
    <property type="match status" value="1"/>
</dbReference>
<dbReference type="InterPro" id="IPR023298">
    <property type="entry name" value="ATPase_P-typ_TM_dom_sf"/>
</dbReference>
<comment type="subcellular location">
    <subcellularLocation>
        <location evidence="1">Cell membrane</location>
        <topology evidence="1">Multi-pass membrane protein</topology>
    </subcellularLocation>
</comment>
<dbReference type="InterPro" id="IPR018303">
    <property type="entry name" value="ATPase_P-typ_P_site"/>
</dbReference>
<reference evidence="16" key="1">
    <citation type="submission" date="2017-11" db="EMBL/GenBank/DDBJ databases">
        <authorList>
            <person name="Duchaud E."/>
        </authorList>
    </citation>
    <scope>NUCLEOTIDE SEQUENCE [LARGE SCALE GENOMIC DNA]</scope>
    <source>
        <strain evidence="16">Tenacibaculum sp. TNO020</strain>
    </source>
</reference>
<evidence type="ECO:0000313" key="15">
    <source>
        <dbReference type="EMBL" id="SOS74200.1"/>
    </source>
</evidence>
<dbReference type="InterPro" id="IPR001757">
    <property type="entry name" value="P_typ_ATPase"/>
</dbReference>
<dbReference type="Gene3D" id="3.40.50.1000">
    <property type="entry name" value="HAD superfamily/HAD-like"/>
    <property type="match status" value="1"/>
</dbReference>
<dbReference type="GO" id="GO:0016887">
    <property type="term" value="F:ATP hydrolysis activity"/>
    <property type="evidence" value="ECO:0007669"/>
    <property type="project" value="InterPro"/>
</dbReference>
<feature type="transmembrane region" description="Helical" evidence="13">
    <location>
        <begin position="206"/>
        <end position="228"/>
    </location>
</feature>
<dbReference type="PROSITE" id="PS00154">
    <property type="entry name" value="ATPASE_E1_E2"/>
    <property type="match status" value="1"/>
</dbReference>
<dbReference type="OrthoDB" id="1521937at2"/>